<gene>
    <name evidence="2" type="ordered locus">Xcel_0237</name>
</gene>
<dbReference type="eggNOG" id="COG2375">
    <property type="taxonomic scope" value="Bacteria"/>
</dbReference>
<sequence length="266" mass="29089">MAYKDARKATGLYAAEVQRTKQVTPHMVRVTLVGEDLGALPQRGFDHWFRLFLPSAGEQTDFARLPDRFGIGGYLKYLRTPAGTRPVCRSYTVREHRPELRELDIDFVAHGDTGVAGPWAQKAQPGERVVLLDQGVGFEPAPGTDFHLFAGDESALPAIGGILRDLPRDARGLAVIEVPDAADAQDVEAPDGVEVRWLPRTDPQARAGSLALAEVRAFTPADPATLSAYLVGEQALPTEGRRHLVAHGVPKDRITFIGFWRHGRTS</sequence>
<accession>D1BUN5</accession>
<dbReference type="AlphaFoldDB" id="D1BUN5"/>
<dbReference type="Gene3D" id="2.40.30.10">
    <property type="entry name" value="Translation factors"/>
    <property type="match status" value="1"/>
</dbReference>
<dbReference type="STRING" id="446471.Xcel_0237"/>
<dbReference type="OrthoDB" id="3291337at2"/>
<dbReference type="SUPFAM" id="SSF63380">
    <property type="entry name" value="Riboflavin synthase domain-like"/>
    <property type="match status" value="1"/>
</dbReference>
<organism evidence="2 3">
    <name type="scientific">Xylanimonas cellulosilytica (strain DSM 15894 / JCM 12276 / CECT 5975 / KCTC 9989 / LMG 20990 / NBRC 107835 / XIL07)</name>
    <dbReference type="NCBI Taxonomy" id="446471"/>
    <lineage>
        <taxon>Bacteria</taxon>
        <taxon>Bacillati</taxon>
        <taxon>Actinomycetota</taxon>
        <taxon>Actinomycetes</taxon>
        <taxon>Micrococcales</taxon>
        <taxon>Promicromonosporaceae</taxon>
        <taxon>Xylanimonas</taxon>
    </lineage>
</organism>
<dbReference type="Proteomes" id="UP000002255">
    <property type="component" value="Chromosome"/>
</dbReference>
<dbReference type="HOGENOM" id="CLU_040923_2_1_11"/>
<evidence type="ECO:0000313" key="3">
    <source>
        <dbReference type="Proteomes" id="UP000002255"/>
    </source>
</evidence>
<proteinExistence type="predicted"/>
<keyword evidence="3" id="KW-1185">Reference proteome</keyword>
<reference evidence="3" key="1">
    <citation type="submission" date="2009-11" db="EMBL/GenBank/DDBJ databases">
        <title>The complete chromosome of Xylanimonas cellulosilytica DSM 15894.</title>
        <authorList>
            <consortium name="US DOE Joint Genome Institute (JGI-PGF)"/>
            <person name="Lucas S."/>
            <person name="Copeland A."/>
            <person name="Lapidus A."/>
            <person name="Glavina del Rio T."/>
            <person name="Dalin E."/>
            <person name="Tice H."/>
            <person name="Bruce D."/>
            <person name="Goodwin L."/>
            <person name="Pitluck S."/>
            <person name="Kyrpides N."/>
            <person name="Mavromatis K."/>
            <person name="Ivanova N."/>
            <person name="Mikhailova N."/>
            <person name="Foster B."/>
            <person name="Clum A."/>
            <person name="Brettin T."/>
            <person name="Detter J.C."/>
            <person name="Han C."/>
            <person name="Larimer F."/>
            <person name="Land M."/>
            <person name="Hauser L."/>
            <person name="Markowitz V."/>
            <person name="Cheng J.F."/>
            <person name="Hugenholtz P."/>
            <person name="Woyke T."/>
            <person name="Wu D."/>
            <person name="Gehrich-Schroeter G."/>
            <person name="Schneider S."/>
            <person name="Pukall S.R."/>
            <person name="Klenk H.P."/>
            <person name="Eisen J.A."/>
        </authorList>
    </citation>
    <scope>NUCLEOTIDE SEQUENCE [LARGE SCALE GENOMIC DNA]</scope>
    <source>
        <strain evidence="3">DSM 15894 / CECT 5975 / LMG 20990 / XIL07</strain>
    </source>
</reference>
<evidence type="ECO:0000259" key="1">
    <source>
        <dbReference type="PROSITE" id="PS51384"/>
    </source>
</evidence>
<dbReference type="InterPro" id="IPR039261">
    <property type="entry name" value="FNR_nucleotide-bd"/>
</dbReference>
<dbReference type="Gene3D" id="3.40.50.80">
    <property type="entry name" value="Nucleotide-binding domain of ferredoxin-NADP reductase (FNR) module"/>
    <property type="match status" value="1"/>
</dbReference>
<dbReference type="InterPro" id="IPR039374">
    <property type="entry name" value="SIP_fam"/>
</dbReference>
<dbReference type="PANTHER" id="PTHR30157">
    <property type="entry name" value="FERRIC REDUCTASE, NADPH-DEPENDENT"/>
    <property type="match status" value="1"/>
</dbReference>
<dbReference type="EMBL" id="CP001821">
    <property type="protein sequence ID" value="ACZ29276.1"/>
    <property type="molecule type" value="Genomic_DNA"/>
</dbReference>
<dbReference type="InterPro" id="IPR007037">
    <property type="entry name" value="SIP_rossman_dom"/>
</dbReference>
<dbReference type="InterPro" id="IPR017927">
    <property type="entry name" value="FAD-bd_FR_type"/>
</dbReference>
<name>D1BUN5_XYLCX</name>
<dbReference type="PROSITE" id="PS51384">
    <property type="entry name" value="FAD_FR"/>
    <property type="match status" value="1"/>
</dbReference>
<protein>
    <submittedName>
        <fullName evidence="2">FAD-binding 9 siderophore-interacting domain protein</fullName>
    </submittedName>
</protein>
<dbReference type="InterPro" id="IPR013113">
    <property type="entry name" value="SIP_FAD-bd"/>
</dbReference>
<dbReference type="Pfam" id="PF08021">
    <property type="entry name" value="FAD_binding_9"/>
    <property type="match status" value="1"/>
</dbReference>
<dbReference type="KEGG" id="xce:Xcel_0237"/>
<dbReference type="Pfam" id="PF04954">
    <property type="entry name" value="SIP"/>
    <property type="match status" value="1"/>
</dbReference>
<reference evidence="2 3" key="2">
    <citation type="journal article" date="2010" name="Stand. Genomic Sci.">
        <title>Complete genome sequence of Xylanimonas cellulosilytica type strain (XIL07).</title>
        <authorList>
            <person name="Foster B."/>
            <person name="Pukall R."/>
            <person name="Abt B."/>
            <person name="Nolan M."/>
            <person name="Glavina Del Rio T."/>
            <person name="Chen F."/>
            <person name="Lucas S."/>
            <person name="Tice H."/>
            <person name="Pitluck S."/>
            <person name="Cheng J.-F."/>
            <person name="Chertkov O."/>
            <person name="Brettin T."/>
            <person name="Han C."/>
            <person name="Detter J.C."/>
            <person name="Bruce D."/>
            <person name="Goodwin L."/>
            <person name="Ivanova N."/>
            <person name="Mavromatis K."/>
            <person name="Pati A."/>
            <person name="Mikhailova N."/>
            <person name="Chen A."/>
            <person name="Palaniappan K."/>
            <person name="Land M."/>
            <person name="Hauser L."/>
            <person name="Chang Y.-J."/>
            <person name="Jeffries C.D."/>
            <person name="Chain P."/>
            <person name="Rohde M."/>
            <person name="Goeker M."/>
            <person name="Bristow J."/>
            <person name="Eisen J.A."/>
            <person name="Markowitz V."/>
            <person name="Hugenholtz P."/>
            <person name="Kyrpides N.C."/>
            <person name="Klenk H.-P."/>
            <person name="Lapidus A."/>
        </authorList>
    </citation>
    <scope>NUCLEOTIDE SEQUENCE [LARGE SCALE GENOMIC DNA]</scope>
    <source>
        <strain evidence="3">DSM 15894 / CECT 5975 / LMG 20990 / XIL07</strain>
    </source>
</reference>
<dbReference type="GO" id="GO:0016491">
    <property type="term" value="F:oxidoreductase activity"/>
    <property type="evidence" value="ECO:0007669"/>
    <property type="project" value="InterPro"/>
</dbReference>
<dbReference type="InterPro" id="IPR017938">
    <property type="entry name" value="Riboflavin_synthase-like_b-brl"/>
</dbReference>
<evidence type="ECO:0000313" key="2">
    <source>
        <dbReference type="EMBL" id="ACZ29276.1"/>
    </source>
</evidence>
<dbReference type="CDD" id="cd06193">
    <property type="entry name" value="siderophore_interacting"/>
    <property type="match status" value="1"/>
</dbReference>
<dbReference type="RefSeq" id="WP_012877021.1">
    <property type="nucleotide sequence ID" value="NC_013530.1"/>
</dbReference>
<dbReference type="PANTHER" id="PTHR30157:SF0">
    <property type="entry name" value="NADPH-DEPENDENT FERRIC-CHELATE REDUCTASE"/>
    <property type="match status" value="1"/>
</dbReference>
<feature type="domain" description="FAD-binding FR-type" evidence="1">
    <location>
        <begin position="10"/>
        <end position="149"/>
    </location>
</feature>